<evidence type="ECO:0000259" key="7">
    <source>
        <dbReference type="PROSITE" id="PS50011"/>
    </source>
</evidence>
<dbReference type="Proteomes" id="UP000318995">
    <property type="component" value="Unassembled WGS sequence"/>
</dbReference>
<protein>
    <submittedName>
        <fullName evidence="8">Serine/threonine-protein kinase PrkC</fullName>
        <ecNumber evidence="8">2.7.11.1</ecNumber>
    </submittedName>
</protein>
<dbReference type="PROSITE" id="PS50011">
    <property type="entry name" value="PROTEIN_KINASE_DOM"/>
    <property type="match status" value="1"/>
</dbReference>
<reference evidence="8 9" key="1">
    <citation type="submission" date="2019-02" db="EMBL/GenBank/DDBJ databases">
        <title>Deep-cultivation of Planctomycetes and their phenomic and genomic characterization uncovers novel biology.</title>
        <authorList>
            <person name="Wiegand S."/>
            <person name="Jogler M."/>
            <person name="Boedeker C."/>
            <person name="Pinto D."/>
            <person name="Vollmers J."/>
            <person name="Rivas-Marin E."/>
            <person name="Kohn T."/>
            <person name="Peeters S.H."/>
            <person name="Heuer A."/>
            <person name="Rast P."/>
            <person name="Oberbeckmann S."/>
            <person name="Bunk B."/>
            <person name="Jeske O."/>
            <person name="Meyerdierks A."/>
            <person name="Storesund J.E."/>
            <person name="Kallscheuer N."/>
            <person name="Luecker S."/>
            <person name="Lage O.M."/>
            <person name="Pohl T."/>
            <person name="Merkel B.J."/>
            <person name="Hornburger P."/>
            <person name="Mueller R.-W."/>
            <person name="Bruemmer F."/>
            <person name="Labrenz M."/>
            <person name="Spormann A.M."/>
            <person name="Op Den Camp H."/>
            <person name="Overmann J."/>
            <person name="Amann R."/>
            <person name="Jetten M.S.M."/>
            <person name="Mascher T."/>
            <person name="Medema M.H."/>
            <person name="Devos D.P."/>
            <person name="Kaster A.-K."/>
            <person name="Ovreas L."/>
            <person name="Rohde M."/>
            <person name="Galperin M.Y."/>
            <person name="Jogler C."/>
        </authorList>
    </citation>
    <scope>NUCLEOTIDE SEQUENCE [LARGE SCALE GENOMIC DNA]</scope>
    <source>
        <strain evidence="8 9">Pla111</strain>
    </source>
</reference>
<sequence length="761" mass="83079">MSVWIDTFDQSYEYEGAAALKKAVKAAPEGLRSVLISQLLPQLIDHDRKRQGRTPTLHELRSRFPDLAEVLSDAYPLLAAGYRLPVELRGYRVLRVVGEGGQAIVLRAQDDMHSAVAIKLSASPEHNELLLRERELLGQCQHPGIPDVIASGVDEDRAYFVMPFLRGMTLADKYATHRPTAEEAVRVATELCGVVDHLHGRSILHRDIKPQNVWLDDSGAVKLIDLGMAIDRSSWGSSRAQVGEFHGTPAFMSPEQAAADGENDGELSDVFSIGAVLYWMGTGATLYESVDRQSLLSHAAQGRFDRDQLSAVTAWPKPLTRACLKAMSIKPAERYRSAVELGDRLVAVGVVRKPPARLRAAALLLVLLGVVAAVVVFGPPGHVWRPPSSASAGPELAPTPSGQEEPAVKPPGEHHADGGERALGGGLPPGHDGMAFKADLPRPPEGMEYAPVAVGPYNPDGPPTIDRALRKKSLLPQPASPPVLGPNLSQEERVGRAKAWLGSLSPSSPMGDFVGLYFKPTGFQPICSVVKEINIRAGHGGEIRTFSFGDASEMTVDPLWDPKVNTLRHALLKPPPYKYDFAFHTAYGPAVRKRKGYLLIPPGWQGLFVSVRLLDGWSSKSFFVPNVDPCLINHLTPFPGQKQNVPAGWLYLYQDPSRPGRASNLFSFVDEPERASEELRNVLIRTYAGFYAEPPPQAQWTLLSTQPDSLVLPDSVEPGPLFVHFVSAEKRTIRRVAYQVPREKFEGLAADVVAGFEGRQE</sequence>
<keyword evidence="4" id="KW-0067">ATP-binding</keyword>
<evidence type="ECO:0000256" key="3">
    <source>
        <dbReference type="ARBA" id="ARBA00022777"/>
    </source>
</evidence>
<gene>
    <name evidence="8" type="primary">prkC_2</name>
    <name evidence="8" type="ORF">Pla111_07120</name>
</gene>
<evidence type="ECO:0000313" key="9">
    <source>
        <dbReference type="Proteomes" id="UP000318995"/>
    </source>
</evidence>
<dbReference type="Gene3D" id="1.10.510.10">
    <property type="entry name" value="Transferase(Phosphotransferase) domain 1"/>
    <property type="match status" value="1"/>
</dbReference>
<dbReference type="GO" id="GO:0004674">
    <property type="term" value="F:protein serine/threonine kinase activity"/>
    <property type="evidence" value="ECO:0007669"/>
    <property type="project" value="UniProtKB-EC"/>
</dbReference>
<evidence type="ECO:0000256" key="6">
    <source>
        <dbReference type="SAM" id="Phobius"/>
    </source>
</evidence>
<dbReference type="PANTHER" id="PTHR43289">
    <property type="entry name" value="MITOGEN-ACTIVATED PROTEIN KINASE KINASE KINASE 20-RELATED"/>
    <property type="match status" value="1"/>
</dbReference>
<keyword evidence="3 8" id="KW-0418">Kinase</keyword>
<evidence type="ECO:0000256" key="5">
    <source>
        <dbReference type="SAM" id="MobiDB-lite"/>
    </source>
</evidence>
<dbReference type="SUPFAM" id="SSF56112">
    <property type="entry name" value="Protein kinase-like (PK-like)"/>
    <property type="match status" value="1"/>
</dbReference>
<evidence type="ECO:0000256" key="4">
    <source>
        <dbReference type="ARBA" id="ARBA00022840"/>
    </source>
</evidence>
<evidence type="ECO:0000313" key="8">
    <source>
        <dbReference type="EMBL" id="TWT48934.1"/>
    </source>
</evidence>
<feature type="region of interest" description="Disordered" evidence="5">
    <location>
        <begin position="386"/>
        <end position="442"/>
    </location>
</feature>
<keyword evidence="1 8" id="KW-0808">Transferase</keyword>
<keyword evidence="6" id="KW-0472">Membrane</keyword>
<dbReference type="EC" id="2.7.11.1" evidence="8"/>
<feature type="compositionally biased region" description="Basic and acidic residues" evidence="5">
    <location>
        <begin position="411"/>
        <end position="420"/>
    </location>
</feature>
<dbReference type="CDD" id="cd14014">
    <property type="entry name" value="STKc_PknB_like"/>
    <property type="match status" value="1"/>
</dbReference>
<dbReference type="InterPro" id="IPR000719">
    <property type="entry name" value="Prot_kinase_dom"/>
</dbReference>
<dbReference type="Pfam" id="PF00069">
    <property type="entry name" value="Pkinase"/>
    <property type="match status" value="1"/>
</dbReference>
<dbReference type="InterPro" id="IPR011009">
    <property type="entry name" value="Kinase-like_dom_sf"/>
</dbReference>
<feature type="domain" description="Protein kinase" evidence="7">
    <location>
        <begin position="91"/>
        <end position="385"/>
    </location>
</feature>
<dbReference type="GO" id="GO:0005524">
    <property type="term" value="F:ATP binding"/>
    <property type="evidence" value="ECO:0007669"/>
    <property type="project" value="UniProtKB-KW"/>
</dbReference>
<evidence type="ECO:0000256" key="1">
    <source>
        <dbReference type="ARBA" id="ARBA00022679"/>
    </source>
</evidence>
<keyword evidence="2" id="KW-0547">Nucleotide-binding</keyword>
<dbReference type="AlphaFoldDB" id="A0A5C5WDY7"/>
<feature type="transmembrane region" description="Helical" evidence="6">
    <location>
        <begin position="360"/>
        <end position="378"/>
    </location>
</feature>
<evidence type="ECO:0000256" key="2">
    <source>
        <dbReference type="ARBA" id="ARBA00022741"/>
    </source>
</evidence>
<organism evidence="8 9">
    <name type="scientific">Botrimarina hoheduenensis</name>
    <dbReference type="NCBI Taxonomy" id="2528000"/>
    <lineage>
        <taxon>Bacteria</taxon>
        <taxon>Pseudomonadati</taxon>
        <taxon>Planctomycetota</taxon>
        <taxon>Planctomycetia</taxon>
        <taxon>Pirellulales</taxon>
        <taxon>Lacipirellulaceae</taxon>
        <taxon>Botrimarina</taxon>
    </lineage>
</organism>
<proteinExistence type="predicted"/>
<accession>A0A5C5WDY7</accession>
<comment type="caution">
    <text evidence="8">The sequence shown here is derived from an EMBL/GenBank/DDBJ whole genome shotgun (WGS) entry which is preliminary data.</text>
</comment>
<dbReference type="SMART" id="SM00220">
    <property type="entry name" value="S_TKc"/>
    <property type="match status" value="1"/>
</dbReference>
<keyword evidence="6" id="KW-1133">Transmembrane helix</keyword>
<name>A0A5C5WDY7_9BACT</name>
<dbReference type="EMBL" id="SJPH01000001">
    <property type="protein sequence ID" value="TWT48934.1"/>
    <property type="molecule type" value="Genomic_DNA"/>
</dbReference>
<keyword evidence="6" id="KW-0812">Transmembrane</keyword>
<dbReference type="PANTHER" id="PTHR43289:SF34">
    <property type="entry name" value="SERINE_THREONINE-PROTEIN KINASE YBDM-RELATED"/>
    <property type="match status" value="1"/>
</dbReference>
<feature type="region of interest" description="Disordered" evidence="5">
    <location>
        <begin position="447"/>
        <end position="466"/>
    </location>
</feature>
<keyword evidence="9" id="KW-1185">Reference proteome</keyword>